<dbReference type="InterPro" id="IPR017941">
    <property type="entry name" value="Rieske_2Fe-2S"/>
</dbReference>
<keyword evidence="3" id="KW-0408">Iron</keyword>
<proteinExistence type="predicted"/>
<dbReference type="GO" id="GO:0051537">
    <property type="term" value="F:2 iron, 2 sulfur cluster binding"/>
    <property type="evidence" value="ECO:0007669"/>
    <property type="project" value="UniProtKB-KW"/>
</dbReference>
<comment type="cofactor">
    <cofactor evidence="6">
        <name>[2Fe-2S] cluster</name>
        <dbReference type="ChEBI" id="CHEBI:190135"/>
    </cofactor>
</comment>
<accession>A0A1U7HVJ1</accession>
<dbReference type="GO" id="GO:0016705">
    <property type="term" value="F:oxidoreductase activity, acting on paired donors, with incorporation or reduction of molecular oxygen"/>
    <property type="evidence" value="ECO:0007669"/>
    <property type="project" value="UniProtKB-ARBA"/>
</dbReference>
<dbReference type="PROSITE" id="PS51296">
    <property type="entry name" value="RIESKE"/>
    <property type="match status" value="1"/>
</dbReference>
<dbReference type="InterPro" id="IPR005805">
    <property type="entry name" value="Rieske_Fe-S_prot_C"/>
</dbReference>
<dbReference type="InterPro" id="IPR014349">
    <property type="entry name" value="Rieske_Fe-S_prot"/>
</dbReference>
<protein>
    <submittedName>
        <fullName evidence="8">Cytochrome B6</fullName>
    </submittedName>
</protein>
<dbReference type="Gene3D" id="2.102.10.10">
    <property type="entry name" value="Rieske [2Fe-2S] iron-sulphur domain"/>
    <property type="match status" value="1"/>
</dbReference>
<evidence type="ECO:0000256" key="2">
    <source>
        <dbReference type="ARBA" id="ARBA00022723"/>
    </source>
</evidence>
<dbReference type="GO" id="GO:0004497">
    <property type="term" value="F:monooxygenase activity"/>
    <property type="evidence" value="ECO:0007669"/>
    <property type="project" value="UniProtKB-ARBA"/>
</dbReference>
<dbReference type="InterPro" id="IPR036922">
    <property type="entry name" value="Rieske_2Fe-2S_sf"/>
</dbReference>
<dbReference type="AlphaFoldDB" id="A0A1U7HVJ1"/>
<dbReference type="PRINTS" id="PR00162">
    <property type="entry name" value="RIESKE"/>
</dbReference>
<evidence type="ECO:0000256" key="5">
    <source>
        <dbReference type="ARBA" id="ARBA00023157"/>
    </source>
</evidence>
<organism evidence="8 9">
    <name type="scientific">Chroogloeocystis siderophila 5.2 s.c.1</name>
    <dbReference type="NCBI Taxonomy" id="247279"/>
    <lineage>
        <taxon>Bacteria</taxon>
        <taxon>Bacillati</taxon>
        <taxon>Cyanobacteriota</taxon>
        <taxon>Cyanophyceae</taxon>
        <taxon>Oscillatoriophycideae</taxon>
        <taxon>Chroococcales</taxon>
        <taxon>Chroococcaceae</taxon>
        <taxon>Chroogloeocystis</taxon>
    </lineage>
</organism>
<evidence type="ECO:0000256" key="6">
    <source>
        <dbReference type="ARBA" id="ARBA00034078"/>
    </source>
</evidence>
<dbReference type="OrthoDB" id="9767869at2"/>
<gene>
    <name evidence="8" type="ORF">NIES1031_06760</name>
</gene>
<evidence type="ECO:0000256" key="4">
    <source>
        <dbReference type="ARBA" id="ARBA00023014"/>
    </source>
</evidence>
<feature type="domain" description="Rieske" evidence="7">
    <location>
        <begin position="38"/>
        <end position="135"/>
    </location>
</feature>
<dbReference type="SUPFAM" id="SSF50022">
    <property type="entry name" value="ISP domain"/>
    <property type="match status" value="1"/>
</dbReference>
<dbReference type="GO" id="GO:0016020">
    <property type="term" value="C:membrane"/>
    <property type="evidence" value="ECO:0007669"/>
    <property type="project" value="InterPro"/>
</dbReference>
<name>A0A1U7HVJ1_9CHRO</name>
<keyword evidence="5" id="KW-1015">Disulfide bond</keyword>
<reference evidence="8 9" key="1">
    <citation type="submission" date="2016-11" db="EMBL/GenBank/DDBJ databases">
        <title>Draft Genome Sequences of Nine Cyanobacterial Strains from Diverse Habitats.</title>
        <authorList>
            <person name="Zhu T."/>
            <person name="Hou S."/>
            <person name="Lu X."/>
            <person name="Hess W.R."/>
        </authorList>
    </citation>
    <scope>NUCLEOTIDE SEQUENCE [LARGE SCALE GENOMIC DNA]</scope>
    <source>
        <strain evidence="8 9">5.2 s.c.1</strain>
    </source>
</reference>
<dbReference type="GO" id="GO:0046872">
    <property type="term" value="F:metal ion binding"/>
    <property type="evidence" value="ECO:0007669"/>
    <property type="project" value="UniProtKB-KW"/>
</dbReference>
<dbReference type="RefSeq" id="WP_073548719.1">
    <property type="nucleotide sequence ID" value="NZ_CAWMVK010000039.1"/>
</dbReference>
<dbReference type="PROSITE" id="PS51257">
    <property type="entry name" value="PROKAR_LIPOPROTEIN"/>
    <property type="match status" value="1"/>
</dbReference>
<dbReference type="Pfam" id="PF00355">
    <property type="entry name" value="Rieske"/>
    <property type="match status" value="1"/>
</dbReference>
<dbReference type="EMBL" id="MRCC01000005">
    <property type="protein sequence ID" value="OKH27620.1"/>
    <property type="molecule type" value="Genomic_DNA"/>
</dbReference>
<comment type="caution">
    <text evidence="8">The sequence shown here is derived from an EMBL/GenBank/DDBJ whole genome shotgun (WGS) entry which is preliminary data.</text>
</comment>
<evidence type="ECO:0000259" key="7">
    <source>
        <dbReference type="PROSITE" id="PS51296"/>
    </source>
</evidence>
<evidence type="ECO:0000256" key="3">
    <source>
        <dbReference type="ARBA" id="ARBA00023004"/>
    </source>
</evidence>
<keyword evidence="1" id="KW-0001">2Fe-2S</keyword>
<evidence type="ECO:0000256" key="1">
    <source>
        <dbReference type="ARBA" id="ARBA00022714"/>
    </source>
</evidence>
<dbReference type="PANTHER" id="PTHR10134">
    <property type="entry name" value="CYTOCHROME B-C1 COMPLEX SUBUNIT RIESKE, MITOCHONDRIAL"/>
    <property type="match status" value="1"/>
</dbReference>
<dbReference type="STRING" id="247279.NIES1031_06760"/>
<evidence type="ECO:0000313" key="8">
    <source>
        <dbReference type="EMBL" id="OKH27620.1"/>
    </source>
</evidence>
<sequence>MNRREFISLVGASASVSIAACNSQSADVASDVRSDGFEVVGSLSELDKTGQLLNEDLADGKALVIRDPANPNQAIAVNPTCPHAGCNVAWQQAEKAFVCPCHNSKFASDGSVQNGPAKEPLATYSAKFEGDLVLVKSR</sequence>
<keyword evidence="2" id="KW-0479">Metal-binding</keyword>
<dbReference type="Proteomes" id="UP000185984">
    <property type="component" value="Unassembled WGS sequence"/>
</dbReference>
<keyword evidence="9" id="KW-1185">Reference proteome</keyword>
<evidence type="ECO:0000313" key="9">
    <source>
        <dbReference type="Proteomes" id="UP000185984"/>
    </source>
</evidence>
<keyword evidence="4" id="KW-0411">Iron-sulfur</keyword>